<dbReference type="RefSeq" id="WP_066201204.1">
    <property type="nucleotide sequence ID" value="NZ_JAFDQP010000011.1"/>
</dbReference>
<organism evidence="1 2">
    <name type="scientific">Cytobacillus horneckiae</name>
    <dbReference type="NCBI Taxonomy" id="549687"/>
    <lineage>
        <taxon>Bacteria</taxon>
        <taxon>Bacillati</taxon>
        <taxon>Bacillota</taxon>
        <taxon>Bacilli</taxon>
        <taxon>Bacillales</taxon>
        <taxon>Bacillaceae</taxon>
        <taxon>Cytobacillus</taxon>
    </lineage>
</organism>
<accession>A0A2N0ZHA8</accession>
<dbReference type="AlphaFoldDB" id="A0A2N0ZHA8"/>
<reference evidence="1 2" key="1">
    <citation type="journal article" date="2010" name="Int. J. Syst. Evol. Microbiol.">
        <title>Bacillus horneckiae sp. nov., isolated from a spacecraft-assembly clean room.</title>
        <authorList>
            <person name="Vaishampayan P."/>
            <person name="Probst A."/>
            <person name="Krishnamurthi S."/>
            <person name="Ghosh S."/>
            <person name="Osman S."/>
            <person name="McDowall A."/>
            <person name="Ruckmani A."/>
            <person name="Mayilraj S."/>
            <person name="Venkateswaran K."/>
        </authorList>
    </citation>
    <scope>NUCLEOTIDE SEQUENCE [LARGE SCALE GENOMIC DNA]</scope>
    <source>
        <strain evidence="2">1PO1SC</strain>
    </source>
</reference>
<dbReference type="Proteomes" id="UP000233343">
    <property type="component" value="Unassembled WGS sequence"/>
</dbReference>
<evidence type="ECO:0000313" key="1">
    <source>
        <dbReference type="EMBL" id="PKG28900.1"/>
    </source>
</evidence>
<dbReference type="EMBL" id="PISD01000021">
    <property type="protein sequence ID" value="PKG28900.1"/>
    <property type="molecule type" value="Genomic_DNA"/>
</dbReference>
<proteinExistence type="predicted"/>
<sequence length="211" mass="24602">MKIIETAPSYSEQFSDPFLKEKLTLSIGLCMDGKMHWLQSGNEMLLAGQGISIRMKKKEIHSKIRFTKFYVSNHFQQKRNIKLFIAHRHTYPTRNHISFISPLENIIYHIAENQMFLVNGHMNGKFMKECTVHPYWNVSTDNIWTENKQSVLQYMPMVKGNAVSIYAHEVEFTGKETLEGETWFISDSSKKQLIEVNESLLKNILAIQTEK</sequence>
<name>A0A2N0ZHA8_9BACI</name>
<comment type="caution">
    <text evidence="1">The sequence shown here is derived from an EMBL/GenBank/DDBJ whole genome shotgun (WGS) entry which is preliminary data.</text>
</comment>
<evidence type="ECO:0000313" key="2">
    <source>
        <dbReference type="Proteomes" id="UP000233343"/>
    </source>
</evidence>
<protein>
    <submittedName>
        <fullName evidence="1">Uncharacterized protein</fullName>
    </submittedName>
</protein>
<gene>
    <name evidence="1" type="ORF">CWS20_11135</name>
</gene>
<keyword evidence="2" id="KW-1185">Reference proteome</keyword>